<evidence type="ECO:0000256" key="4">
    <source>
        <dbReference type="RuleBase" id="RU361176"/>
    </source>
</evidence>
<dbReference type="EMBL" id="WNZZ01000045">
    <property type="protein sequence ID" value="MUG26497.1"/>
    <property type="molecule type" value="Genomic_DNA"/>
</dbReference>
<keyword evidence="3 4" id="KW-0326">Glycosidase</keyword>
<accession>A0A6N8F1Y8</accession>
<dbReference type="Gene3D" id="3.20.20.80">
    <property type="entry name" value="Glycosidases"/>
    <property type="match status" value="1"/>
</dbReference>
<sequence>MQSRKQGNAQGIDVSHHNGTVDWAKVAADGISFVFLKASEGKTFVDSTFKNHAKAARAAGLLVGAYHFVNATSTGAAELEARHFANTIQGVTLDLPPVMDYENNPGGLGRSQINDVAETFLFELERLTGKRPIVYTGNSFASNFSPLLGAYPLWIARYSTQAPTDVSAWRQWTFWQYSDGKDGGTRHNGSRKVAGLGGYVDLNEFNGTLSELKAWAGITGKDVEKVAERDTDEVSAWAAENWAEAVANGYFDGSQPGAEITREQTAIVINRLRRNFLRLIAANTEDIAALDKRLQKIEQE</sequence>
<dbReference type="InterPro" id="IPR002053">
    <property type="entry name" value="Glyco_hydro_25"/>
</dbReference>
<dbReference type="PROSITE" id="PS00953">
    <property type="entry name" value="GLYCOSYL_HYDROL_F25_1"/>
    <property type="match status" value="1"/>
</dbReference>
<dbReference type="EC" id="3.2.1.17" evidence="4"/>
<dbReference type="PROSITE" id="PS51904">
    <property type="entry name" value="GLYCOSYL_HYDROL_F25_2"/>
    <property type="match status" value="1"/>
</dbReference>
<comment type="similarity">
    <text evidence="1 4">Belongs to the glycosyl hydrolase 25 family.</text>
</comment>
<dbReference type="Proteomes" id="UP000442469">
    <property type="component" value="Unassembled WGS sequence"/>
</dbReference>
<protein>
    <recommendedName>
        <fullName evidence="4">Lysozyme</fullName>
        <ecNumber evidence="4">3.2.1.17</ecNumber>
    </recommendedName>
</protein>
<comment type="catalytic activity">
    <reaction evidence="4">
        <text>Hydrolysis of (1-&gt;4)-beta-linkages between N-acetylmuramic acid and N-acetyl-D-glucosamine residues in a peptidoglycan and between N-acetyl-D-glucosamine residues in chitodextrins.</text>
        <dbReference type="EC" id="3.2.1.17"/>
    </reaction>
</comment>
<evidence type="ECO:0000256" key="3">
    <source>
        <dbReference type="ARBA" id="ARBA00023295"/>
    </source>
</evidence>
<evidence type="ECO:0000256" key="1">
    <source>
        <dbReference type="ARBA" id="ARBA00010646"/>
    </source>
</evidence>
<dbReference type="CDD" id="cd00599">
    <property type="entry name" value="GH25_muramidase"/>
    <property type="match status" value="1"/>
</dbReference>
<dbReference type="GO" id="GO:0016998">
    <property type="term" value="P:cell wall macromolecule catabolic process"/>
    <property type="evidence" value="ECO:0007669"/>
    <property type="project" value="InterPro"/>
</dbReference>
<evidence type="ECO:0000313" key="6">
    <source>
        <dbReference type="Proteomes" id="UP000442469"/>
    </source>
</evidence>
<dbReference type="Pfam" id="PF01183">
    <property type="entry name" value="Glyco_hydro_25"/>
    <property type="match status" value="1"/>
</dbReference>
<reference evidence="5 6" key="1">
    <citation type="submission" date="2019-11" db="EMBL/GenBank/DDBJ databases">
        <title>Draft genome sequences of five Paenibacillus species of dairy origin.</title>
        <authorList>
            <person name="Olajide A.M."/>
            <person name="Chen S."/>
            <person name="Lapointe G."/>
        </authorList>
    </citation>
    <scope>NUCLEOTIDE SEQUENCE [LARGE SCALE GENOMIC DNA]</scope>
    <source>
        <strain evidence="5 6">3CT49</strain>
    </source>
</reference>
<dbReference type="InterPro" id="IPR008270">
    <property type="entry name" value="Glyco_hydro_25_AS"/>
</dbReference>
<evidence type="ECO:0000313" key="5">
    <source>
        <dbReference type="EMBL" id="MUG26497.1"/>
    </source>
</evidence>
<dbReference type="InterPro" id="IPR018077">
    <property type="entry name" value="Glyco_hydro_fam25_subgr"/>
</dbReference>
<evidence type="ECO:0000256" key="2">
    <source>
        <dbReference type="ARBA" id="ARBA00022801"/>
    </source>
</evidence>
<comment type="caution">
    <text evidence="5">The sequence shown here is derived from an EMBL/GenBank/DDBJ whole genome shotgun (WGS) entry which is preliminary data.</text>
</comment>
<keyword evidence="2 4" id="KW-0378">Hydrolase</keyword>
<dbReference type="GO" id="GO:0003796">
    <property type="term" value="F:lysozyme activity"/>
    <property type="evidence" value="ECO:0007669"/>
    <property type="project" value="UniProtKB-EC"/>
</dbReference>
<proteinExistence type="inferred from homology"/>
<dbReference type="InterPro" id="IPR017853">
    <property type="entry name" value="GH"/>
</dbReference>
<dbReference type="SMART" id="SM00641">
    <property type="entry name" value="Glyco_25"/>
    <property type="match status" value="1"/>
</dbReference>
<dbReference type="PANTHER" id="PTHR34135">
    <property type="entry name" value="LYSOZYME"/>
    <property type="match status" value="1"/>
</dbReference>
<dbReference type="PANTHER" id="PTHR34135:SF2">
    <property type="entry name" value="LYSOZYME"/>
    <property type="match status" value="1"/>
</dbReference>
<gene>
    <name evidence="5" type="ORF">GNQ08_29655</name>
</gene>
<dbReference type="AlphaFoldDB" id="A0A6N8F1Y8"/>
<dbReference type="GO" id="GO:0009253">
    <property type="term" value="P:peptidoglycan catabolic process"/>
    <property type="evidence" value="ECO:0007669"/>
    <property type="project" value="InterPro"/>
</dbReference>
<dbReference type="GO" id="GO:0016052">
    <property type="term" value="P:carbohydrate catabolic process"/>
    <property type="evidence" value="ECO:0007669"/>
    <property type="project" value="TreeGrafter"/>
</dbReference>
<organism evidence="5 6">
    <name type="scientific">Paenibacillus macerans</name>
    <name type="common">Bacillus macerans</name>
    <dbReference type="NCBI Taxonomy" id="44252"/>
    <lineage>
        <taxon>Bacteria</taxon>
        <taxon>Bacillati</taxon>
        <taxon>Bacillota</taxon>
        <taxon>Bacilli</taxon>
        <taxon>Bacillales</taxon>
        <taxon>Paenibacillaceae</taxon>
        <taxon>Paenibacillus</taxon>
    </lineage>
</organism>
<dbReference type="SUPFAM" id="SSF51445">
    <property type="entry name" value="(Trans)glycosidases"/>
    <property type="match status" value="1"/>
</dbReference>
<name>A0A6N8F1Y8_PAEMA</name>
<dbReference type="RefSeq" id="WP_330164943.1">
    <property type="nucleotide sequence ID" value="NZ_WNZZ01000045.1"/>
</dbReference>